<dbReference type="PROSITE" id="PS51063">
    <property type="entry name" value="HTH_CRP_2"/>
    <property type="match status" value="1"/>
</dbReference>
<reference evidence="6" key="1">
    <citation type="submission" date="2022-09" db="EMBL/GenBank/DDBJ databases">
        <title>Rhodovastum sp. nov. RN2-1 isolated from soil in Seongnam, South Korea.</title>
        <authorList>
            <person name="Le N.T."/>
        </authorList>
    </citation>
    <scope>NUCLEOTIDE SEQUENCE</scope>
    <source>
        <strain evidence="6">RN2-1</strain>
    </source>
</reference>
<dbReference type="SUPFAM" id="SSF46785">
    <property type="entry name" value="Winged helix' DNA-binding domain"/>
    <property type="match status" value="1"/>
</dbReference>
<dbReference type="GO" id="GO:0005829">
    <property type="term" value="C:cytosol"/>
    <property type="evidence" value="ECO:0007669"/>
    <property type="project" value="TreeGrafter"/>
</dbReference>
<comment type="caution">
    <text evidence="6">The sequence shown here is derived from an EMBL/GenBank/DDBJ whole genome shotgun (WGS) entry which is preliminary data.</text>
</comment>
<dbReference type="EMBL" id="JAPDNT010000001">
    <property type="protein sequence ID" value="MCW3473578.1"/>
    <property type="molecule type" value="Genomic_DNA"/>
</dbReference>
<dbReference type="InterPro" id="IPR018490">
    <property type="entry name" value="cNMP-bd_dom_sf"/>
</dbReference>
<dbReference type="GO" id="GO:0003700">
    <property type="term" value="F:DNA-binding transcription factor activity"/>
    <property type="evidence" value="ECO:0007669"/>
    <property type="project" value="TreeGrafter"/>
</dbReference>
<name>A0AA41YKK0_9PROT</name>
<sequence length="236" mass="25014">MARSAPAGDLDEAVHGLIGKNPILGSLPPEERRVLVRRSAVLTLEAREPLFAEGDEGRALYVVLQGFVKLASTTPSGREVILNVAGPGNVFGELAVLNGWARAASAVALSPCRLLSIDGRMLTQALAKTPQAMLAVIRLLSERLSATTAQMTDAVDLPAPARLAKALIHLASLHARADPDGLCIGLRLSQQELGALTGLTRESINKHLAHFRDAGCVRLSGRDITVVDLGALRQYL</sequence>
<dbReference type="SMART" id="SM00419">
    <property type="entry name" value="HTH_CRP"/>
    <property type="match status" value="1"/>
</dbReference>
<dbReference type="InterPro" id="IPR000595">
    <property type="entry name" value="cNMP-bd_dom"/>
</dbReference>
<evidence type="ECO:0000313" key="7">
    <source>
        <dbReference type="Proteomes" id="UP001165679"/>
    </source>
</evidence>
<dbReference type="InterPro" id="IPR014710">
    <property type="entry name" value="RmlC-like_jellyroll"/>
</dbReference>
<keyword evidence="2" id="KW-0238">DNA-binding</keyword>
<evidence type="ECO:0000256" key="2">
    <source>
        <dbReference type="ARBA" id="ARBA00023125"/>
    </source>
</evidence>
<dbReference type="SMART" id="SM00100">
    <property type="entry name" value="cNMP"/>
    <property type="match status" value="1"/>
</dbReference>
<dbReference type="PANTHER" id="PTHR24567:SF74">
    <property type="entry name" value="HTH-TYPE TRANSCRIPTIONAL REGULATOR ARCR"/>
    <property type="match status" value="1"/>
</dbReference>
<dbReference type="RefSeq" id="WP_264712160.1">
    <property type="nucleotide sequence ID" value="NZ_JAPDNT010000001.1"/>
</dbReference>
<evidence type="ECO:0000259" key="5">
    <source>
        <dbReference type="PROSITE" id="PS51063"/>
    </source>
</evidence>
<gene>
    <name evidence="6" type="ORF">OL599_03220</name>
</gene>
<dbReference type="PROSITE" id="PS00889">
    <property type="entry name" value="CNMP_BINDING_2"/>
    <property type="match status" value="1"/>
</dbReference>
<reference evidence="6" key="2">
    <citation type="submission" date="2022-10" db="EMBL/GenBank/DDBJ databases">
        <authorList>
            <person name="Trinh H.N."/>
        </authorList>
    </citation>
    <scope>NUCLEOTIDE SEQUENCE</scope>
    <source>
        <strain evidence="6">RN2-1</strain>
    </source>
</reference>
<dbReference type="Gene3D" id="2.60.120.10">
    <property type="entry name" value="Jelly Rolls"/>
    <property type="match status" value="1"/>
</dbReference>
<organism evidence="6 7">
    <name type="scientific">Limobrevibacterium gyesilva</name>
    <dbReference type="NCBI Taxonomy" id="2991712"/>
    <lineage>
        <taxon>Bacteria</taxon>
        <taxon>Pseudomonadati</taxon>
        <taxon>Pseudomonadota</taxon>
        <taxon>Alphaproteobacteria</taxon>
        <taxon>Acetobacterales</taxon>
        <taxon>Acetobacteraceae</taxon>
        <taxon>Limobrevibacterium</taxon>
    </lineage>
</organism>
<dbReference type="PANTHER" id="PTHR24567">
    <property type="entry name" value="CRP FAMILY TRANSCRIPTIONAL REGULATORY PROTEIN"/>
    <property type="match status" value="1"/>
</dbReference>
<evidence type="ECO:0000259" key="4">
    <source>
        <dbReference type="PROSITE" id="PS50042"/>
    </source>
</evidence>
<dbReference type="CDD" id="cd00038">
    <property type="entry name" value="CAP_ED"/>
    <property type="match status" value="1"/>
</dbReference>
<proteinExistence type="predicted"/>
<evidence type="ECO:0000256" key="3">
    <source>
        <dbReference type="ARBA" id="ARBA00023163"/>
    </source>
</evidence>
<dbReference type="PROSITE" id="PS50042">
    <property type="entry name" value="CNMP_BINDING_3"/>
    <property type="match status" value="1"/>
</dbReference>
<keyword evidence="7" id="KW-1185">Reference proteome</keyword>
<dbReference type="InterPro" id="IPR036388">
    <property type="entry name" value="WH-like_DNA-bd_sf"/>
</dbReference>
<dbReference type="Proteomes" id="UP001165679">
    <property type="component" value="Unassembled WGS sequence"/>
</dbReference>
<dbReference type="GO" id="GO:0003677">
    <property type="term" value="F:DNA binding"/>
    <property type="evidence" value="ECO:0007669"/>
    <property type="project" value="UniProtKB-KW"/>
</dbReference>
<dbReference type="InterPro" id="IPR012318">
    <property type="entry name" value="HTH_CRP"/>
</dbReference>
<feature type="domain" description="HTH crp-type" evidence="5">
    <location>
        <begin position="157"/>
        <end position="230"/>
    </location>
</feature>
<keyword evidence="3" id="KW-0804">Transcription</keyword>
<feature type="domain" description="Cyclic nucleotide-binding" evidence="4">
    <location>
        <begin position="23"/>
        <end position="143"/>
    </location>
</feature>
<protein>
    <submittedName>
        <fullName evidence="6">Crp/Fnr family transcriptional regulator</fullName>
    </submittedName>
</protein>
<dbReference type="InterPro" id="IPR050397">
    <property type="entry name" value="Env_Response_Regulators"/>
</dbReference>
<dbReference type="SUPFAM" id="SSF51206">
    <property type="entry name" value="cAMP-binding domain-like"/>
    <property type="match status" value="1"/>
</dbReference>
<dbReference type="Pfam" id="PF13545">
    <property type="entry name" value="HTH_Crp_2"/>
    <property type="match status" value="1"/>
</dbReference>
<dbReference type="Gene3D" id="1.10.10.10">
    <property type="entry name" value="Winged helix-like DNA-binding domain superfamily/Winged helix DNA-binding domain"/>
    <property type="match status" value="1"/>
</dbReference>
<evidence type="ECO:0000313" key="6">
    <source>
        <dbReference type="EMBL" id="MCW3473578.1"/>
    </source>
</evidence>
<accession>A0AA41YKK0</accession>
<keyword evidence="1" id="KW-0805">Transcription regulation</keyword>
<evidence type="ECO:0000256" key="1">
    <source>
        <dbReference type="ARBA" id="ARBA00023015"/>
    </source>
</evidence>
<dbReference type="AlphaFoldDB" id="A0AA41YKK0"/>
<dbReference type="InterPro" id="IPR036390">
    <property type="entry name" value="WH_DNA-bd_sf"/>
</dbReference>
<dbReference type="Pfam" id="PF00027">
    <property type="entry name" value="cNMP_binding"/>
    <property type="match status" value="1"/>
</dbReference>
<dbReference type="InterPro" id="IPR018488">
    <property type="entry name" value="cNMP-bd_CS"/>
</dbReference>